<keyword evidence="1" id="KW-0378">Hydrolase</keyword>
<evidence type="ECO:0000256" key="1">
    <source>
        <dbReference type="ARBA" id="ARBA00022801"/>
    </source>
</evidence>
<dbReference type="Gene3D" id="3.40.50.1820">
    <property type="entry name" value="alpha/beta hydrolase"/>
    <property type="match status" value="1"/>
</dbReference>
<proteinExistence type="predicted"/>
<dbReference type="InterPro" id="IPR029058">
    <property type="entry name" value="AB_hydrolase_fold"/>
</dbReference>
<dbReference type="InterPro" id="IPR005645">
    <property type="entry name" value="FSH-like_dom"/>
</dbReference>
<name>A0A6V8QNW9_TRIAP</name>
<dbReference type="PANTHER" id="PTHR48070:SF4">
    <property type="entry name" value="ESTERASE ALNB"/>
    <property type="match status" value="1"/>
</dbReference>
<organism evidence="3 4">
    <name type="scientific">Trichoderma asperellum</name>
    <name type="common">Filamentous fungus</name>
    <dbReference type="NCBI Taxonomy" id="101201"/>
    <lineage>
        <taxon>Eukaryota</taxon>
        <taxon>Fungi</taxon>
        <taxon>Dikarya</taxon>
        <taxon>Ascomycota</taxon>
        <taxon>Pezizomycotina</taxon>
        <taxon>Sordariomycetes</taxon>
        <taxon>Hypocreomycetidae</taxon>
        <taxon>Hypocreales</taxon>
        <taxon>Hypocreaceae</taxon>
        <taxon>Trichoderma</taxon>
    </lineage>
</organism>
<dbReference type="EMBL" id="BLZH01000002">
    <property type="protein sequence ID" value="GFP52888.1"/>
    <property type="molecule type" value="Genomic_DNA"/>
</dbReference>
<dbReference type="Proteomes" id="UP000517252">
    <property type="component" value="Unassembled WGS sequence"/>
</dbReference>
<accession>A0A6V8QNW9</accession>
<dbReference type="PANTHER" id="PTHR48070">
    <property type="entry name" value="ESTERASE OVCA2"/>
    <property type="match status" value="1"/>
</dbReference>
<evidence type="ECO:0000313" key="3">
    <source>
        <dbReference type="EMBL" id="GFP52888.1"/>
    </source>
</evidence>
<gene>
    <name evidence="3" type="ORF">TASIC1_0002007200</name>
</gene>
<dbReference type="AlphaFoldDB" id="A0A6V8QNW9"/>
<evidence type="ECO:0000313" key="4">
    <source>
        <dbReference type="Proteomes" id="UP000517252"/>
    </source>
</evidence>
<feature type="domain" description="Serine hydrolase" evidence="2">
    <location>
        <begin position="1"/>
        <end position="234"/>
    </location>
</feature>
<sequence length="249" mass="27558">MKVLCLHGAFGSASNFKVQLGIFTDATTRPGVEFKWINGFARATPPPGFDDYFGAPPLYRFMDIDGISELEQMIINIRDMPQGDSPEETMRKLVADKEQFAAPAVIETISRLLQILDDDPEIDGILGYSEGATTAATLVLEEQRLFREQGRPRHIKSAIFFAGWPPVRIVDGRVQTLLADEHDVVIDIPTCHVVGCSDPYIHGAVALYGLCDEDMAILFDHGKGHTVPRDEVTVRELSEAIERTFAQVA</sequence>
<dbReference type="GO" id="GO:0019748">
    <property type="term" value="P:secondary metabolic process"/>
    <property type="evidence" value="ECO:0007669"/>
    <property type="project" value="TreeGrafter"/>
</dbReference>
<dbReference type="GO" id="GO:0005634">
    <property type="term" value="C:nucleus"/>
    <property type="evidence" value="ECO:0007669"/>
    <property type="project" value="TreeGrafter"/>
</dbReference>
<dbReference type="GO" id="GO:0005737">
    <property type="term" value="C:cytoplasm"/>
    <property type="evidence" value="ECO:0007669"/>
    <property type="project" value="TreeGrafter"/>
</dbReference>
<reference evidence="3 4" key="1">
    <citation type="submission" date="2020-07" db="EMBL/GenBank/DDBJ databases">
        <title>Trichoderma asperellum IC-1 whole genome shotgun sequence.</title>
        <authorList>
            <person name="Kanamasa S."/>
            <person name="Takahashi H."/>
        </authorList>
    </citation>
    <scope>NUCLEOTIDE SEQUENCE [LARGE SCALE GENOMIC DNA]</scope>
    <source>
        <strain evidence="3 4">IC-1</strain>
    </source>
</reference>
<dbReference type="GO" id="GO:0016787">
    <property type="term" value="F:hydrolase activity"/>
    <property type="evidence" value="ECO:0007669"/>
    <property type="project" value="UniProtKB-KW"/>
</dbReference>
<dbReference type="OrthoDB" id="414698at2759"/>
<dbReference type="InterPro" id="IPR050593">
    <property type="entry name" value="LovG"/>
</dbReference>
<dbReference type="SUPFAM" id="SSF53474">
    <property type="entry name" value="alpha/beta-Hydrolases"/>
    <property type="match status" value="1"/>
</dbReference>
<protein>
    <submittedName>
        <fullName evidence="3">Esterase FUS5</fullName>
    </submittedName>
</protein>
<comment type="caution">
    <text evidence="3">The sequence shown here is derived from an EMBL/GenBank/DDBJ whole genome shotgun (WGS) entry which is preliminary data.</text>
</comment>
<evidence type="ECO:0000259" key="2">
    <source>
        <dbReference type="Pfam" id="PF03959"/>
    </source>
</evidence>
<dbReference type="Pfam" id="PF03959">
    <property type="entry name" value="FSH1"/>
    <property type="match status" value="1"/>
</dbReference>